<evidence type="ECO:0000256" key="3">
    <source>
        <dbReference type="SAM" id="Phobius"/>
    </source>
</evidence>
<protein>
    <submittedName>
        <fullName evidence="7">Efflux transporter periplasmic adaptor subunit</fullName>
    </submittedName>
</protein>
<dbReference type="FunFam" id="2.40.420.20:FF:000001">
    <property type="entry name" value="Efflux RND transporter periplasmic adaptor subunit"/>
    <property type="match status" value="1"/>
</dbReference>
<comment type="subcellular location">
    <subcellularLocation>
        <location evidence="1">Cell envelope</location>
    </subcellularLocation>
</comment>
<organism evidence="7 8">
    <name type="scientific">Phyllobacterium sophorae</name>
    <dbReference type="NCBI Taxonomy" id="1520277"/>
    <lineage>
        <taxon>Bacteria</taxon>
        <taxon>Pseudomonadati</taxon>
        <taxon>Pseudomonadota</taxon>
        <taxon>Alphaproteobacteria</taxon>
        <taxon>Hyphomicrobiales</taxon>
        <taxon>Phyllobacteriaceae</taxon>
        <taxon>Phyllobacterium</taxon>
    </lineage>
</organism>
<gene>
    <name evidence="7" type="ORF">CU103_10290</name>
</gene>
<comment type="similarity">
    <text evidence="2">Belongs to the membrane fusion protein (MFP) (TC 8.A.1) family.</text>
</comment>
<dbReference type="PANTHER" id="PTHR30158">
    <property type="entry name" value="ACRA/E-RELATED COMPONENT OF DRUG EFFLUX TRANSPORTER"/>
    <property type="match status" value="1"/>
</dbReference>
<evidence type="ECO:0000259" key="5">
    <source>
        <dbReference type="Pfam" id="PF25944"/>
    </source>
</evidence>
<dbReference type="Pfam" id="PF25944">
    <property type="entry name" value="Beta-barrel_RND"/>
    <property type="match status" value="1"/>
</dbReference>
<dbReference type="SUPFAM" id="SSF111369">
    <property type="entry name" value="HlyD-like secretion proteins"/>
    <property type="match status" value="1"/>
</dbReference>
<comment type="caution">
    <text evidence="7">The sequence shown here is derived from an EMBL/GenBank/DDBJ whole genome shotgun (WGS) entry which is preliminary data.</text>
</comment>
<dbReference type="NCBIfam" id="TIGR01730">
    <property type="entry name" value="RND_mfp"/>
    <property type="match status" value="1"/>
</dbReference>
<keyword evidence="3" id="KW-0812">Transmembrane</keyword>
<proteinExistence type="inferred from homology"/>
<dbReference type="EMBL" id="PGGM01000003">
    <property type="protein sequence ID" value="PSH65376.1"/>
    <property type="molecule type" value="Genomic_DNA"/>
</dbReference>
<dbReference type="AlphaFoldDB" id="A0A2P7BFV1"/>
<dbReference type="GO" id="GO:0046677">
    <property type="term" value="P:response to antibiotic"/>
    <property type="evidence" value="ECO:0007669"/>
    <property type="project" value="TreeGrafter"/>
</dbReference>
<keyword evidence="3" id="KW-1133">Transmembrane helix</keyword>
<dbReference type="GO" id="GO:0022857">
    <property type="term" value="F:transmembrane transporter activity"/>
    <property type="evidence" value="ECO:0007669"/>
    <property type="project" value="InterPro"/>
</dbReference>
<dbReference type="InterPro" id="IPR006143">
    <property type="entry name" value="RND_pump_MFP"/>
</dbReference>
<dbReference type="Gene3D" id="2.40.30.170">
    <property type="match status" value="1"/>
</dbReference>
<dbReference type="GO" id="GO:0030313">
    <property type="term" value="C:cell envelope"/>
    <property type="evidence" value="ECO:0007669"/>
    <property type="project" value="UniProtKB-SubCell"/>
</dbReference>
<dbReference type="Proteomes" id="UP000241764">
    <property type="component" value="Unassembled WGS sequence"/>
</dbReference>
<evidence type="ECO:0000313" key="7">
    <source>
        <dbReference type="EMBL" id="PSH65376.1"/>
    </source>
</evidence>
<reference evidence="8" key="1">
    <citation type="submission" date="2017-11" db="EMBL/GenBank/DDBJ databases">
        <authorList>
            <person name="Kuznetsova I."/>
            <person name="Sazanova A."/>
            <person name="Chirak E."/>
            <person name="Safronova V."/>
            <person name="Willems A."/>
        </authorList>
    </citation>
    <scope>NUCLEOTIDE SEQUENCE [LARGE SCALE GENOMIC DNA]</scope>
    <source>
        <strain evidence="8">CCBAU 03422</strain>
    </source>
</reference>
<feature type="domain" description="Multidrug resistance protein MdtA-like C-terminal permuted SH3" evidence="6">
    <location>
        <begin position="324"/>
        <end position="383"/>
    </location>
</feature>
<dbReference type="PANTHER" id="PTHR30158:SF24">
    <property type="entry name" value="HLYD FAMILY SECRETION PROTEIN"/>
    <property type="match status" value="1"/>
</dbReference>
<feature type="domain" description="Multidrug resistance protein MdtA-like barrel-sandwich hybrid" evidence="4">
    <location>
        <begin position="87"/>
        <end position="223"/>
    </location>
</feature>
<accession>A0A2P7BFV1</accession>
<feature type="transmembrane region" description="Helical" evidence="3">
    <location>
        <begin position="21"/>
        <end position="44"/>
    </location>
</feature>
<evidence type="ECO:0000313" key="8">
    <source>
        <dbReference type="Proteomes" id="UP000241764"/>
    </source>
</evidence>
<name>A0A2P7BFV1_9HYPH</name>
<sequence>MHAQRRESSDDRSNERGASDFVGPVFQTTGVIVCCLVLAFSLAACNEQNTYVAPPPPKVDVALPLKQNVTPYLEATGTTASVNETALVARVQGFIQEIDYQDGDAVKAGTVLFVIEPQPYQLALDQANSAKASADAAVKQSEAEYERQAALVAKTFATKQDLEKAEAARDANVAVQQQADANIKQAQLNLSYTQVKAPFDGIVTARQVSVGELVGPNNTSALASIVQFNPIYVNFNVSEKDVLRIRATMQKRGITAQDLKKIPVEIGLQTETGYPHKGTLDYAAPTITAATGMLPARAVLDNAERQLLPGYFVRVRVPLFEEPNMMLVPDRAIGSDQSGRYVLVARNDNVVEQRTVQIGQLVGELRVITSGITAADRIVISGLLSAVPGQKIEPQLKDVSAIAADSALQ</sequence>
<keyword evidence="3" id="KW-0472">Membrane</keyword>
<dbReference type="InterPro" id="IPR058627">
    <property type="entry name" value="MdtA-like_C"/>
</dbReference>
<dbReference type="Gene3D" id="1.10.287.470">
    <property type="entry name" value="Helix hairpin bin"/>
    <property type="match status" value="1"/>
</dbReference>
<dbReference type="Gene3D" id="2.40.420.20">
    <property type="match status" value="1"/>
</dbReference>
<dbReference type="Pfam" id="PF25917">
    <property type="entry name" value="BSH_RND"/>
    <property type="match status" value="1"/>
</dbReference>
<dbReference type="OrthoDB" id="9816569at2"/>
<evidence type="ECO:0000259" key="6">
    <source>
        <dbReference type="Pfam" id="PF25967"/>
    </source>
</evidence>
<evidence type="ECO:0000259" key="4">
    <source>
        <dbReference type="Pfam" id="PF25917"/>
    </source>
</evidence>
<dbReference type="Gene3D" id="2.40.50.100">
    <property type="match status" value="1"/>
</dbReference>
<dbReference type="InterPro" id="IPR058626">
    <property type="entry name" value="MdtA-like_b-barrel"/>
</dbReference>
<evidence type="ECO:0000256" key="2">
    <source>
        <dbReference type="ARBA" id="ARBA00009477"/>
    </source>
</evidence>
<dbReference type="GO" id="GO:0005886">
    <property type="term" value="C:plasma membrane"/>
    <property type="evidence" value="ECO:0007669"/>
    <property type="project" value="TreeGrafter"/>
</dbReference>
<feature type="domain" description="Multidrug resistance protein MdtA-like beta-barrel" evidence="5">
    <location>
        <begin position="230"/>
        <end position="317"/>
    </location>
</feature>
<keyword evidence="8" id="KW-1185">Reference proteome</keyword>
<evidence type="ECO:0000256" key="1">
    <source>
        <dbReference type="ARBA" id="ARBA00004196"/>
    </source>
</evidence>
<dbReference type="Pfam" id="PF25967">
    <property type="entry name" value="RND-MFP_C"/>
    <property type="match status" value="1"/>
</dbReference>
<dbReference type="InterPro" id="IPR058625">
    <property type="entry name" value="MdtA-like_BSH"/>
</dbReference>